<keyword evidence="4" id="KW-1185">Reference proteome</keyword>
<evidence type="ECO:0000313" key="3">
    <source>
        <dbReference type="EMBL" id="NKE67978.1"/>
    </source>
</evidence>
<feature type="compositionally biased region" description="Polar residues" evidence="1">
    <location>
        <begin position="1"/>
        <end position="12"/>
    </location>
</feature>
<accession>A0A7X6DIV4</accession>
<dbReference type="InterPro" id="IPR036868">
    <property type="entry name" value="TusA-like_sf"/>
</dbReference>
<evidence type="ECO:0000259" key="2">
    <source>
        <dbReference type="Pfam" id="PF10006"/>
    </source>
</evidence>
<sequence>MPGRSADNTTSDHAGPPMTPETDRPCSPPDDGECPPPTRAAAEQWHDGQTVHIDVRGMVPPQPLVAILRLVRSMPPAQVVAHLDRDPVMLYPELAELGWEASPMPGDAGEVRLLLRRIP</sequence>
<dbReference type="Pfam" id="PF10006">
    <property type="entry name" value="DUF2249"/>
    <property type="match status" value="1"/>
</dbReference>
<dbReference type="AlphaFoldDB" id="A0A7X6DIV4"/>
<feature type="domain" description="DUF2249" evidence="2">
    <location>
        <begin position="53"/>
        <end position="115"/>
    </location>
</feature>
<dbReference type="EMBL" id="VTOX01000008">
    <property type="protein sequence ID" value="NKE67978.1"/>
    <property type="molecule type" value="Genomic_DNA"/>
</dbReference>
<dbReference type="InterPro" id="IPR018720">
    <property type="entry name" value="DUF2249"/>
</dbReference>
<gene>
    <name evidence="3" type="ORF">RAMLITH_19325</name>
</gene>
<protein>
    <submittedName>
        <fullName evidence="3">DUF2249 domain-containing protein</fullName>
    </submittedName>
</protein>
<dbReference type="Proteomes" id="UP000521868">
    <property type="component" value="Unassembled WGS sequence"/>
</dbReference>
<reference evidence="3 4" key="1">
    <citation type="journal article" date="2020" name="Nature">
        <title>Bacterial chemolithoautotrophy via manganese oxidation.</title>
        <authorList>
            <person name="Yu H."/>
            <person name="Leadbetter J.R."/>
        </authorList>
    </citation>
    <scope>NUCLEOTIDE SEQUENCE [LARGE SCALE GENOMIC DNA]</scope>
    <source>
        <strain evidence="3 4">RBP-1</strain>
    </source>
</reference>
<evidence type="ECO:0000313" key="4">
    <source>
        <dbReference type="Proteomes" id="UP000521868"/>
    </source>
</evidence>
<evidence type="ECO:0000256" key="1">
    <source>
        <dbReference type="SAM" id="MobiDB-lite"/>
    </source>
</evidence>
<feature type="region of interest" description="Disordered" evidence="1">
    <location>
        <begin position="1"/>
        <end position="41"/>
    </location>
</feature>
<organism evidence="3 4">
    <name type="scientific">Ramlibacter lithotrophicus</name>
    <dbReference type="NCBI Taxonomy" id="2606681"/>
    <lineage>
        <taxon>Bacteria</taxon>
        <taxon>Pseudomonadati</taxon>
        <taxon>Pseudomonadota</taxon>
        <taxon>Betaproteobacteria</taxon>
        <taxon>Burkholderiales</taxon>
        <taxon>Comamonadaceae</taxon>
        <taxon>Ramlibacter</taxon>
    </lineage>
</organism>
<dbReference type="SUPFAM" id="SSF64307">
    <property type="entry name" value="SirA-like"/>
    <property type="match status" value="1"/>
</dbReference>
<proteinExistence type="predicted"/>
<comment type="caution">
    <text evidence="3">The sequence shown here is derived from an EMBL/GenBank/DDBJ whole genome shotgun (WGS) entry which is preliminary data.</text>
</comment>
<name>A0A7X6DIV4_9BURK</name>